<proteinExistence type="predicted"/>
<dbReference type="PATRIC" id="fig|1703775.3.peg.163"/>
<comment type="caution">
    <text evidence="2">The sequence shown here is derived from an EMBL/GenBank/DDBJ whole genome shotgun (WGS) entry which is preliminary data.</text>
</comment>
<dbReference type="InterPro" id="IPR049279">
    <property type="entry name" value="DUF3108-like"/>
</dbReference>
<sequence length="322" mass="36691">MKDYFPLNQGDEWIWEMDVLKDSIPEPYVDGDINLGEPFIDMNENGIYDEGIDYFDYTMDSNGNGKYDGPNDPWTPGIPYEDRNMNGEYDLPNGKWDEGEFFTDLDANGIWNWIHKPPYTARLKARMGTATSVSPDGSMIFGRRSRFLITAPPGWTFLDRYTDDGFSNDSLGLRWHSHSDGWFFSRQDDLKDHAPITIAKAKIKVSDSVVNVDTSYLQDEISGIYTWISIFEGVEDVTVPAGTFQDCLKFKTFASGWEGNMAKYNGTSYQWYAENVGLVKLEGPKVGEYWRLESAIINGQSYPQSVSRWSRVPLPSTFYVTG</sequence>
<dbReference type="AlphaFoldDB" id="A0A0S7Y671"/>
<dbReference type="Gene3D" id="2.40.360.20">
    <property type="match status" value="1"/>
</dbReference>
<evidence type="ECO:0000259" key="1">
    <source>
        <dbReference type="Pfam" id="PF21347"/>
    </source>
</evidence>
<evidence type="ECO:0000313" key="2">
    <source>
        <dbReference type="EMBL" id="KPJ70090.1"/>
    </source>
</evidence>
<name>A0A0S7Y671_UNCSA</name>
<accession>A0A0S7Y671</accession>
<gene>
    <name evidence="2" type="ORF">AMJ44_00835</name>
</gene>
<dbReference type="Pfam" id="PF21347">
    <property type="entry name" value="DUF3108_like"/>
    <property type="match status" value="1"/>
</dbReference>
<reference evidence="2 3" key="1">
    <citation type="journal article" date="2015" name="Microbiome">
        <title>Genomic resolution of linkages in carbon, nitrogen, and sulfur cycling among widespread estuary sediment bacteria.</title>
        <authorList>
            <person name="Baker B.J."/>
            <person name="Lazar C.S."/>
            <person name="Teske A.P."/>
            <person name="Dick G.J."/>
        </authorList>
    </citation>
    <scope>NUCLEOTIDE SEQUENCE [LARGE SCALE GENOMIC DNA]</scope>
    <source>
        <strain evidence="2">DG_54_3</strain>
    </source>
</reference>
<dbReference type="Proteomes" id="UP000051861">
    <property type="component" value="Unassembled WGS sequence"/>
</dbReference>
<organism evidence="2 3">
    <name type="scientific">candidate division WOR-1 bacterium DG_54_3</name>
    <dbReference type="NCBI Taxonomy" id="1703775"/>
    <lineage>
        <taxon>Bacteria</taxon>
        <taxon>Bacillati</taxon>
        <taxon>Saganbacteria</taxon>
    </lineage>
</organism>
<protein>
    <recommendedName>
        <fullName evidence="1">DUF3108 domain-containing protein</fullName>
    </recommendedName>
</protein>
<dbReference type="EMBL" id="LIZX01000008">
    <property type="protein sequence ID" value="KPJ70090.1"/>
    <property type="molecule type" value="Genomic_DNA"/>
</dbReference>
<evidence type="ECO:0000313" key="3">
    <source>
        <dbReference type="Proteomes" id="UP000051861"/>
    </source>
</evidence>
<feature type="domain" description="DUF3108" evidence="1">
    <location>
        <begin position="231"/>
        <end position="282"/>
    </location>
</feature>